<organism evidence="2 3">
    <name type="scientific">Rhipicephalus sanguineus</name>
    <name type="common">Brown dog tick</name>
    <name type="synonym">Ixodes sanguineus</name>
    <dbReference type="NCBI Taxonomy" id="34632"/>
    <lineage>
        <taxon>Eukaryota</taxon>
        <taxon>Metazoa</taxon>
        <taxon>Ecdysozoa</taxon>
        <taxon>Arthropoda</taxon>
        <taxon>Chelicerata</taxon>
        <taxon>Arachnida</taxon>
        <taxon>Acari</taxon>
        <taxon>Parasitiformes</taxon>
        <taxon>Ixodida</taxon>
        <taxon>Ixodoidea</taxon>
        <taxon>Ixodidae</taxon>
        <taxon>Rhipicephalinae</taxon>
        <taxon>Rhipicephalus</taxon>
        <taxon>Rhipicephalus</taxon>
    </lineage>
</organism>
<evidence type="ECO:0000256" key="1">
    <source>
        <dbReference type="SAM" id="MobiDB-lite"/>
    </source>
</evidence>
<accession>A0A9D4PZK8</accession>
<sequence>MTKRNAADAACSHRHRIISVIPRVPSVAERTQRRTASAGSASRCRTSCAKDGSAVIGVRAVAPTQLVVKKQWRKKNPSPALIAADRHRKDAPAPEDAPAANRILTPEGVTMAPAAPI</sequence>
<dbReference type="AlphaFoldDB" id="A0A9D4PZK8"/>
<reference evidence="2" key="2">
    <citation type="submission" date="2021-09" db="EMBL/GenBank/DDBJ databases">
        <authorList>
            <person name="Jia N."/>
            <person name="Wang J."/>
            <person name="Shi W."/>
            <person name="Du L."/>
            <person name="Sun Y."/>
            <person name="Zhan W."/>
            <person name="Jiang J."/>
            <person name="Wang Q."/>
            <person name="Zhang B."/>
            <person name="Ji P."/>
            <person name="Sakyi L.B."/>
            <person name="Cui X."/>
            <person name="Yuan T."/>
            <person name="Jiang B."/>
            <person name="Yang W."/>
            <person name="Lam T.T.-Y."/>
            <person name="Chang Q."/>
            <person name="Ding S."/>
            <person name="Wang X."/>
            <person name="Zhu J."/>
            <person name="Ruan X."/>
            <person name="Zhao L."/>
            <person name="Wei J."/>
            <person name="Que T."/>
            <person name="Du C."/>
            <person name="Cheng J."/>
            <person name="Dai P."/>
            <person name="Han X."/>
            <person name="Huang E."/>
            <person name="Gao Y."/>
            <person name="Liu J."/>
            <person name="Shao H."/>
            <person name="Ye R."/>
            <person name="Li L."/>
            <person name="Wei W."/>
            <person name="Wang X."/>
            <person name="Wang C."/>
            <person name="Huo Q."/>
            <person name="Li W."/>
            <person name="Guo W."/>
            <person name="Chen H."/>
            <person name="Chen S."/>
            <person name="Zhou L."/>
            <person name="Zhou L."/>
            <person name="Ni X."/>
            <person name="Tian J."/>
            <person name="Zhou Y."/>
            <person name="Sheng Y."/>
            <person name="Liu T."/>
            <person name="Pan Y."/>
            <person name="Xia L."/>
            <person name="Li J."/>
            <person name="Zhao F."/>
            <person name="Cao W."/>
        </authorList>
    </citation>
    <scope>NUCLEOTIDE SEQUENCE</scope>
    <source>
        <strain evidence="2">Rsan-2018</strain>
        <tissue evidence="2">Larvae</tissue>
    </source>
</reference>
<dbReference type="Proteomes" id="UP000821837">
    <property type="component" value="Chromosome 3"/>
</dbReference>
<feature type="region of interest" description="Disordered" evidence="1">
    <location>
        <begin position="71"/>
        <end position="117"/>
    </location>
</feature>
<evidence type="ECO:0000313" key="2">
    <source>
        <dbReference type="EMBL" id="KAH7961222.1"/>
    </source>
</evidence>
<reference evidence="2" key="1">
    <citation type="journal article" date="2020" name="Cell">
        <title>Large-Scale Comparative Analyses of Tick Genomes Elucidate Their Genetic Diversity and Vector Capacities.</title>
        <authorList>
            <consortium name="Tick Genome and Microbiome Consortium (TIGMIC)"/>
            <person name="Jia N."/>
            <person name="Wang J."/>
            <person name="Shi W."/>
            <person name="Du L."/>
            <person name="Sun Y."/>
            <person name="Zhan W."/>
            <person name="Jiang J.F."/>
            <person name="Wang Q."/>
            <person name="Zhang B."/>
            <person name="Ji P."/>
            <person name="Bell-Sakyi L."/>
            <person name="Cui X.M."/>
            <person name="Yuan T.T."/>
            <person name="Jiang B.G."/>
            <person name="Yang W.F."/>
            <person name="Lam T.T."/>
            <person name="Chang Q.C."/>
            <person name="Ding S.J."/>
            <person name="Wang X.J."/>
            <person name="Zhu J.G."/>
            <person name="Ruan X.D."/>
            <person name="Zhao L."/>
            <person name="Wei J.T."/>
            <person name="Ye R.Z."/>
            <person name="Que T.C."/>
            <person name="Du C.H."/>
            <person name="Zhou Y.H."/>
            <person name="Cheng J.X."/>
            <person name="Dai P.F."/>
            <person name="Guo W.B."/>
            <person name="Han X.H."/>
            <person name="Huang E.J."/>
            <person name="Li L.F."/>
            <person name="Wei W."/>
            <person name="Gao Y.C."/>
            <person name="Liu J.Z."/>
            <person name="Shao H.Z."/>
            <person name="Wang X."/>
            <person name="Wang C.C."/>
            <person name="Yang T.C."/>
            <person name="Huo Q.B."/>
            <person name="Li W."/>
            <person name="Chen H.Y."/>
            <person name="Chen S.E."/>
            <person name="Zhou L.G."/>
            <person name="Ni X.B."/>
            <person name="Tian J.H."/>
            <person name="Sheng Y."/>
            <person name="Liu T."/>
            <person name="Pan Y.S."/>
            <person name="Xia L.Y."/>
            <person name="Li J."/>
            <person name="Zhao F."/>
            <person name="Cao W.C."/>
        </authorList>
    </citation>
    <scope>NUCLEOTIDE SEQUENCE</scope>
    <source>
        <strain evidence="2">Rsan-2018</strain>
    </source>
</reference>
<proteinExistence type="predicted"/>
<gene>
    <name evidence="2" type="ORF">HPB52_005964</name>
</gene>
<evidence type="ECO:0000313" key="3">
    <source>
        <dbReference type="Proteomes" id="UP000821837"/>
    </source>
</evidence>
<keyword evidence="3" id="KW-1185">Reference proteome</keyword>
<comment type="caution">
    <text evidence="2">The sequence shown here is derived from an EMBL/GenBank/DDBJ whole genome shotgun (WGS) entry which is preliminary data.</text>
</comment>
<protein>
    <submittedName>
        <fullName evidence="2">Uncharacterized protein</fullName>
    </submittedName>
</protein>
<dbReference type="EMBL" id="JABSTV010001249">
    <property type="protein sequence ID" value="KAH7961222.1"/>
    <property type="molecule type" value="Genomic_DNA"/>
</dbReference>
<name>A0A9D4PZK8_RHISA</name>